<dbReference type="AlphaFoldDB" id="A0A0R1ZJF4"/>
<protein>
    <submittedName>
        <fullName evidence="3">Phosphatidic acid phosphatase</fullName>
    </submittedName>
</protein>
<sequence>MSIKKQMAIGTALIAAFCILMVGVMRDAQWVQVLDGSSAHLLRYSGALNTAIYMAAAKLGSPLIAIGLSLGLSLGLVLLRQPGLASWLLGMQLGGAAVAEGIKFIVQRARPTGQLVADTGYSFPSGHTFCTTMLVMSVIYVTLPLIEDQENQLVLVLIGIIWVGLVAAARVYLRDHFGTDVVASVLLAGGLWNVLAPLRNPVVSRIDATVQRIWVREGKA</sequence>
<name>A0A0R1ZJF4_9LACO</name>
<comment type="caution">
    <text evidence="3">The sequence shown here is derived from an EMBL/GenBank/DDBJ whole genome shotgun (WGS) entry which is preliminary data.</text>
</comment>
<feature type="transmembrane region" description="Helical" evidence="1">
    <location>
        <begin position="177"/>
        <end position="195"/>
    </location>
</feature>
<dbReference type="InterPro" id="IPR036938">
    <property type="entry name" value="PAP2/HPO_sf"/>
</dbReference>
<dbReference type="Gene3D" id="1.20.144.10">
    <property type="entry name" value="Phosphatidic acid phosphatase type 2/haloperoxidase"/>
    <property type="match status" value="1"/>
</dbReference>
<keyword evidence="1" id="KW-1133">Transmembrane helix</keyword>
<evidence type="ECO:0000256" key="1">
    <source>
        <dbReference type="SAM" id="Phobius"/>
    </source>
</evidence>
<gene>
    <name evidence="3" type="ORF">FC18_GL001552</name>
</gene>
<keyword evidence="1" id="KW-0812">Transmembrane</keyword>
<feature type="transmembrane region" description="Helical" evidence="1">
    <location>
        <begin position="52"/>
        <end position="79"/>
    </location>
</feature>
<dbReference type="PATRIC" id="fig|1291052.5.peg.1578"/>
<dbReference type="OrthoDB" id="9789113at2"/>
<proteinExistence type="predicted"/>
<evidence type="ECO:0000313" key="3">
    <source>
        <dbReference type="EMBL" id="KRM55105.1"/>
    </source>
</evidence>
<keyword evidence="4" id="KW-1185">Reference proteome</keyword>
<feature type="transmembrane region" description="Helical" evidence="1">
    <location>
        <begin position="153"/>
        <end position="171"/>
    </location>
</feature>
<dbReference type="STRING" id="1291052.FC18_GL001552"/>
<dbReference type="Proteomes" id="UP000051679">
    <property type="component" value="Unassembled WGS sequence"/>
</dbReference>
<dbReference type="SMART" id="SM00014">
    <property type="entry name" value="acidPPc"/>
    <property type="match status" value="1"/>
</dbReference>
<dbReference type="RefSeq" id="WP_054680186.1">
    <property type="nucleotide sequence ID" value="NZ_AYYO01000030.1"/>
</dbReference>
<evidence type="ECO:0000313" key="4">
    <source>
        <dbReference type="Proteomes" id="UP000051679"/>
    </source>
</evidence>
<reference evidence="3 4" key="1">
    <citation type="journal article" date="2015" name="Genome Announc.">
        <title>Expanding the biotechnology potential of lactobacilli through comparative genomics of 213 strains and associated genera.</title>
        <authorList>
            <person name="Sun Z."/>
            <person name="Harris H.M."/>
            <person name="McCann A."/>
            <person name="Guo C."/>
            <person name="Argimon S."/>
            <person name="Zhang W."/>
            <person name="Yang X."/>
            <person name="Jeffery I.B."/>
            <person name="Cooney J.C."/>
            <person name="Kagawa T.F."/>
            <person name="Liu W."/>
            <person name="Song Y."/>
            <person name="Salvetti E."/>
            <person name="Wrobel A."/>
            <person name="Rasinkangas P."/>
            <person name="Parkhill J."/>
            <person name="Rea M.C."/>
            <person name="O'Sullivan O."/>
            <person name="Ritari J."/>
            <person name="Douillard F.P."/>
            <person name="Paul Ross R."/>
            <person name="Yang R."/>
            <person name="Briner A.E."/>
            <person name="Felis G.E."/>
            <person name="de Vos W.M."/>
            <person name="Barrangou R."/>
            <person name="Klaenhammer T.R."/>
            <person name="Caufield P.W."/>
            <person name="Cui Y."/>
            <person name="Zhang H."/>
            <person name="O'Toole P.W."/>
        </authorList>
    </citation>
    <scope>NUCLEOTIDE SEQUENCE [LARGE SCALE GENOMIC DNA]</scope>
    <source>
        <strain evidence="3 4">DSM 20505</strain>
    </source>
</reference>
<dbReference type="InterPro" id="IPR000326">
    <property type="entry name" value="PAP2/HPO"/>
</dbReference>
<dbReference type="PANTHER" id="PTHR14969">
    <property type="entry name" value="SPHINGOSINE-1-PHOSPHATE PHOSPHOHYDROLASE"/>
    <property type="match status" value="1"/>
</dbReference>
<feature type="transmembrane region" description="Helical" evidence="1">
    <location>
        <begin position="126"/>
        <end position="146"/>
    </location>
</feature>
<dbReference type="PANTHER" id="PTHR14969:SF13">
    <property type="entry name" value="AT30094P"/>
    <property type="match status" value="1"/>
</dbReference>
<feature type="transmembrane region" description="Helical" evidence="1">
    <location>
        <begin position="86"/>
        <end position="106"/>
    </location>
</feature>
<keyword evidence="1" id="KW-0472">Membrane</keyword>
<dbReference type="CDD" id="cd03392">
    <property type="entry name" value="PAP2_like_2"/>
    <property type="match status" value="1"/>
</dbReference>
<evidence type="ECO:0000259" key="2">
    <source>
        <dbReference type="SMART" id="SM00014"/>
    </source>
</evidence>
<dbReference type="EMBL" id="AYYO01000030">
    <property type="protein sequence ID" value="KRM55105.1"/>
    <property type="molecule type" value="Genomic_DNA"/>
</dbReference>
<feature type="domain" description="Phosphatidic acid phosphatase type 2/haloperoxidase" evidence="2">
    <location>
        <begin position="84"/>
        <end position="196"/>
    </location>
</feature>
<dbReference type="Pfam" id="PF01569">
    <property type="entry name" value="PAP2"/>
    <property type="match status" value="1"/>
</dbReference>
<accession>A0A0R1ZJF4</accession>
<organism evidence="3 4">
    <name type="scientific">Lacticaseibacillus sharpeae JCM 1186 = DSM 20505</name>
    <dbReference type="NCBI Taxonomy" id="1291052"/>
    <lineage>
        <taxon>Bacteria</taxon>
        <taxon>Bacillati</taxon>
        <taxon>Bacillota</taxon>
        <taxon>Bacilli</taxon>
        <taxon>Lactobacillales</taxon>
        <taxon>Lactobacillaceae</taxon>
        <taxon>Lacticaseibacillus</taxon>
    </lineage>
</organism>
<dbReference type="SUPFAM" id="SSF48317">
    <property type="entry name" value="Acid phosphatase/Vanadium-dependent haloperoxidase"/>
    <property type="match status" value="1"/>
</dbReference>